<gene>
    <name evidence="1" type="ORF">ICL07_31560</name>
</gene>
<organism evidence="1 2">
    <name type="scientific">Chitinophaga qingshengii</name>
    <dbReference type="NCBI Taxonomy" id="1569794"/>
    <lineage>
        <taxon>Bacteria</taxon>
        <taxon>Pseudomonadati</taxon>
        <taxon>Bacteroidota</taxon>
        <taxon>Chitinophagia</taxon>
        <taxon>Chitinophagales</taxon>
        <taxon>Chitinophagaceae</taxon>
        <taxon>Chitinophaga</taxon>
    </lineage>
</organism>
<evidence type="ECO:0000313" key="1">
    <source>
        <dbReference type="EMBL" id="MBC9934957.1"/>
    </source>
</evidence>
<protein>
    <submittedName>
        <fullName evidence="1">Uncharacterized protein</fullName>
    </submittedName>
</protein>
<keyword evidence="2" id="KW-1185">Reference proteome</keyword>
<comment type="caution">
    <text evidence="1">The sequence shown here is derived from an EMBL/GenBank/DDBJ whole genome shotgun (WGS) entry which is preliminary data.</text>
</comment>
<reference evidence="1 2" key="1">
    <citation type="submission" date="2020-09" db="EMBL/GenBank/DDBJ databases">
        <title>Genome sequences of type strains of Chitinophaga qingshengii and Chitinophaga varians.</title>
        <authorList>
            <person name="Kittiwongwattana C."/>
        </authorList>
    </citation>
    <scope>NUCLEOTIDE SEQUENCE [LARGE SCALE GENOMIC DNA]</scope>
    <source>
        <strain evidence="1 2">JCM 30026</strain>
    </source>
</reference>
<accession>A0ABR7TWV5</accession>
<dbReference type="EMBL" id="JACVFC010000007">
    <property type="protein sequence ID" value="MBC9934957.1"/>
    <property type="molecule type" value="Genomic_DNA"/>
</dbReference>
<proteinExistence type="predicted"/>
<name>A0ABR7TWV5_9BACT</name>
<dbReference type="Proteomes" id="UP000659124">
    <property type="component" value="Unassembled WGS sequence"/>
</dbReference>
<dbReference type="RefSeq" id="WP_188092051.1">
    <property type="nucleotide sequence ID" value="NZ_JACVFC010000007.1"/>
</dbReference>
<sequence>MSESNVFLVMLESSKQEQLPVHIYFSCHTVRGIVAQISASVVELRTDDGHRTIILLDKIDAVSAA</sequence>
<evidence type="ECO:0000313" key="2">
    <source>
        <dbReference type="Proteomes" id="UP000659124"/>
    </source>
</evidence>